<dbReference type="PANTHER" id="PTHR43449:SF1">
    <property type="entry name" value="POLYMERASE BETA NUCLEOTIDYLTRANSFERASE DOMAIN-CONTAINING PROTEIN"/>
    <property type="match status" value="1"/>
</dbReference>
<keyword evidence="3" id="KW-1185">Reference proteome</keyword>
<sequence length="149" mass="17252">MNEVIDVLKEYSKAASSKLGKFTGILYGSMARGDYNIWSDIDFLVISDKLPENPLKRLEFLYSLTDTPIEVKGYTKNEFLKMIEKRNPLALDALVEGKVIVDDGFWQIAKNKFEEIKKKYELVKENKSWISLSMRRSFLKGQEKLPFTS</sequence>
<dbReference type="InterPro" id="IPR002934">
    <property type="entry name" value="Polymerase_NTP_transf_dom"/>
</dbReference>
<reference evidence="3" key="1">
    <citation type="submission" date="2017-06" db="EMBL/GenBank/DDBJ databases">
        <authorList>
            <person name="Cremers G."/>
        </authorList>
    </citation>
    <scope>NUCLEOTIDE SEQUENCE [LARGE SCALE GENOMIC DNA]</scope>
</reference>
<dbReference type="OrthoDB" id="9287at2157"/>
<evidence type="ECO:0000313" key="3">
    <source>
        <dbReference type="Proteomes" id="UP000218615"/>
    </source>
</evidence>
<dbReference type="CDD" id="cd05403">
    <property type="entry name" value="NT_KNTase_like"/>
    <property type="match status" value="1"/>
</dbReference>
<dbReference type="Pfam" id="PF01909">
    <property type="entry name" value="NTP_transf_2"/>
    <property type="match status" value="1"/>
</dbReference>
<dbReference type="Gene3D" id="3.30.460.10">
    <property type="entry name" value="Beta Polymerase, domain 2"/>
    <property type="match status" value="1"/>
</dbReference>
<protein>
    <submittedName>
        <fullName evidence="2">Nucleotidyltransferase</fullName>
    </submittedName>
</protein>
<evidence type="ECO:0000313" key="2">
    <source>
        <dbReference type="EMBL" id="SNQ60089.1"/>
    </source>
</evidence>
<name>A0A284VLK2_9EURY</name>
<dbReference type="EMBL" id="FZMP01000068">
    <property type="protein sequence ID" value="SNQ60089.1"/>
    <property type="molecule type" value="Genomic_DNA"/>
</dbReference>
<dbReference type="InterPro" id="IPR043519">
    <property type="entry name" value="NT_sf"/>
</dbReference>
<organism evidence="2 3">
    <name type="scientific">Candidatus Methanoperedens nitratireducens</name>
    <dbReference type="NCBI Taxonomy" id="1392998"/>
    <lineage>
        <taxon>Archaea</taxon>
        <taxon>Methanobacteriati</taxon>
        <taxon>Methanobacteriota</taxon>
        <taxon>Stenosarchaea group</taxon>
        <taxon>Methanomicrobia</taxon>
        <taxon>Methanosarcinales</taxon>
        <taxon>ANME-2 cluster</taxon>
        <taxon>Candidatus Methanoperedentaceae</taxon>
        <taxon>Candidatus Methanoperedens</taxon>
    </lineage>
</organism>
<keyword evidence="2" id="KW-0808">Transferase</keyword>
<accession>A0A284VLK2</accession>
<gene>
    <name evidence="2" type="ORF">MNV_160009</name>
</gene>
<evidence type="ECO:0000259" key="1">
    <source>
        <dbReference type="Pfam" id="PF01909"/>
    </source>
</evidence>
<dbReference type="GO" id="GO:0016779">
    <property type="term" value="F:nucleotidyltransferase activity"/>
    <property type="evidence" value="ECO:0007669"/>
    <property type="project" value="InterPro"/>
</dbReference>
<dbReference type="SUPFAM" id="SSF81301">
    <property type="entry name" value="Nucleotidyltransferase"/>
    <property type="match status" value="1"/>
</dbReference>
<feature type="domain" description="Polymerase nucleotidyl transferase" evidence="1">
    <location>
        <begin position="9"/>
        <end position="79"/>
    </location>
</feature>
<proteinExistence type="predicted"/>
<dbReference type="RefSeq" id="WP_096204349.1">
    <property type="nucleotide sequence ID" value="NZ_FZMP01000068.1"/>
</dbReference>
<dbReference type="AlphaFoldDB" id="A0A284VLK2"/>
<dbReference type="PANTHER" id="PTHR43449">
    <property type="entry name" value="NUCLEOTIDYLTRANSFERASE"/>
    <property type="match status" value="1"/>
</dbReference>
<dbReference type="Proteomes" id="UP000218615">
    <property type="component" value="Unassembled WGS sequence"/>
</dbReference>